<dbReference type="Proteomes" id="UP000823904">
    <property type="component" value="Unassembled WGS sequence"/>
</dbReference>
<feature type="transmembrane region" description="Helical" evidence="2">
    <location>
        <begin position="101"/>
        <end position="119"/>
    </location>
</feature>
<proteinExistence type="predicted"/>
<feature type="transmembrane region" description="Helical" evidence="2">
    <location>
        <begin position="38"/>
        <end position="56"/>
    </location>
</feature>
<keyword evidence="2" id="KW-0812">Transmembrane</keyword>
<evidence type="ECO:0000256" key="2">
    <source>
        <dbReference type="SAM" id="Phobius"/>
    </source>
</evidence>
<dbReference type="EMBL" id="DWWD01000016">
    <property type="protein sequence ID" value="HJC49536.1"/>
    <property type="molecule type" value="Genomic_DNA"/>
</dbReference>
<feature type="transmembrane region" description="Helical" evidence="2">
    <location>
        <begin position="62"/>
        <end position="80"/>
    </location>
</feature>
<organism evidence="3 4">
    <name type="scientific">Candidatus Anaerostipes avistercoris</name>
    <dbReference type="NCBI Taxonomy" id="2838462"/>
    <lineage>
        <taxon>Bacteria</taxon>
        <taxon>Bacillati</taxon>
        <taxon>Bacillota</taxon>
        <taxon>Clostridia</taxon>
        <taxon>Lachnospirales</taxon>
        <taxon>Lachnospiraceae</taxon>
        <taxon>Anaerostipes</taxon>
    </lineage>
</organism>
<keyword evidence="2" id="KW-0472">Membrane</keyword>
<feature type="region of interest" description="Disordered" evidence="1">
    <location>
        <begin position="1"/>
        <end position="22"/>
    </location>
</feature>
<reference evidence="3" key="1">
    <citation type="journal article" date="2021" name="PeerJ">
        <title>Extensive microbial diversity within the chicken gut microbiome revealed by metagenomics and culture.</title>
        <authorList>
            <person name="Gilroy R."/>
            <person name="Ravi A."/>
            <person name="Getino M."/>
            <person name="Pursley I."/>
            <person name="Horton D.L."/>
            <person name="Alikhan N.F."/>
            <person name="Baker D."/>
            <person name="Gharbi K."/>
            <person name="Hall N."/>
            <person name="Watson M."/>
            <person name="Adriaenssens E.M."/>
            <person name="Foster-Nyarko E."/>
            <person name="Jarju S."/>
            <person name="Secka A."/>
            <person name="Antonio M."/>
            <person name="Oren A."/>
            <person name="Chaudhuri R.R."/>
            <person name="La Ragione R."/>
            <person name="Hildebrand F."/>
            <person name="Pallen M.J."/>
        </authorList>
    </citation>
    <scope>NUCLEOTIDE SEQUENCE</scope>
    <source>
        <strain evidence="3">ChiSjej3B21-8574</strain>
    </source>
</reference>
<feature type="transmembrane region" description="Helical" evidence="2">
    <location>
        <begin position="131"/>
        <end position="156"/>
    </location>
</feature>
<reference evidence="3" key="2">
    <citation type="submission" date="2021-04" db="EMBL/GenBank/DDBJ databases">
        <authorList>
            <person name="Gilroy R."/>
        </authorList>
    </citation>
    <scope>NUCLEOTIDE SEQUENCE</scope>
    <source>
        <strain evidence="3">ChiSjej3B21-8574</strain>
    </source>
</reference>
<evidence type="ECO:0000313" key="3">
    <source>
        <dbReference type="EMBL" id="HJC49536.1"/>
    </source>
</evidence>
<keyword evidence="2" id="KW-1133">Transmembrane helix</keyword>
<name>A0A9D2PEV5_9FIRM</name>
<feature type="compositionally biased region" description="Polar residues" evidence="1">
    <location>
        <begin position="1"/>
        <end position="16"/>
    </location>
</feature>
<gene>
    <name evidence="3" type="ORF">H9754_02970</name>
</gene>
<sequence>MANKKQQNKTAGNQKSRAGAGTRRVRRIEKRMGGIEKILFFLLILLFAASFLGLYMGDYMEANAYFQAGMGMNLVAIAILSLEKFFFCKNWNRKVTTGYEVSYWVIVVYTLALALQYEGILDLGLMEERSIWMVVPAASLIWITKLVFGDVAFIDYEARKEAEEKKKGRK</sequence>
<evidence type="ECO:0000256" key="1">
    <source>
        <dbReference type="SAM" id="MobiDB-lite"/>
    </source>
</evidence>
<dbReference type="AlphaFoldDB" id="A0A9D2PEV5"/>
<comment type="caution">
    <text evidence="3">The sequence shown here is derived from an EMBL/GenBank/DDBJ whole genome shotgun (WGS) entry which is preliminary data.</text>
</comment>
<protein>
    <submittedName>
        <fullName evidence="3">Uncharacterized protein</fullName>
    </submittedName>
</protein>
<accession>A0A9D2PEV5</accession>
<evidence type="ECO:0000313" key="4">
    <source>
        <dbReference type="Proteomes" id="UP000823904"/>
    </source>
</evidence>